<dbReference type="Proteomes" id="UP000325440">
    <property type="component" value="Unassembled WGS sequence"/>
</dbReference>
<evidence type="ECO:0000313" key="2">
    <source>
        <dbReference type="EMBL" id="VVC37596.1"/>
    </source>
</evidence>
<feature type="compositionally biased region" description="Polar residues" evidence="1">
    <location>
        <begin position="83"/>
        <end position="104"/>
    </location>
</feature>
<proteinExistence type="predicted"/>
<dbReference type="EMBL" id="CABPRJ010001450">
    <property type="protein sequence ID" value="VVC37596.1"/>
    <property type="molecule type" value="Genomic_DNA"/>
</dbReference>
<protein>
    <submittedName>
        <fullName evidence="2">Uncharacterized protein</fullName>
    </submittedName>
</protein>
<evidence type="ECO:0000256" key="1">
    <source>
        <dbReference type="SAM" id="MobiDB-lite"/>
    </source>
</evidence>
<keyword evidence="3" id="KW-1185">Reference proteome</keyword>
<gene>
    <name evidence="2" type="ORF">CINCED_3A023115</name>
</gene>
<evidence type="ECO:0000313" key="3">
    <source>
        <dbReference type="Proteomes" id="UP000325440"/>
    </source>
</evidence>
<sequence length="104" mass="11745">MGLPSHKDIAENEKSDEYANFATKNLLNPTIDIIPISDIKNSIKKKNLFILEKSLDLNTYIIQTKKKKKEQSKNSIPHPISTDVKTLQSPALESDTPFSHSHTE</sequence>
<feature type="region of interest" description="Disordered" evidence="1">
    <location>
        <begin position="65"/>
        <end position="104"/>
    </location>
</feature>
<organism evidence="2 3">
    <name type="scientific">Cinara cedri</name>
    <dbReference type="NCBI Taxonomy" id="506608"/>
    <lineage>
        <taxon>Eukaryota</taxon>
        <taxon>Metazoa</taxon>
        <taxon>Ecdysozoa</taxon>
        <taxon>Arthropoda</taxon>
        <taxon>Hexapoda</taxon>
        <taxon>Insecta</taxon>
        <taxon>Pterygota</taxon>
        <taxon>Neoptera</taxon>
        <taxon>Paraneoptera</taxon>
        <taxon>Hemiptera</taxon>
        <taxon>Sternorrhyncha</taxon>
        <taxon>Aphidomorpha</taxon>
        <taxon>Aphidoidea</taxon>
        <taxon>Aphididae</taxon>
        <taxon>Lachninae</taxon>
        <taxon>Cinara</taxon>
    </lineage>
</organism>
<dbReference type="AlphaFoldDB" id="A0A5E4N4T5"/>
<reference evidence="2 3" key="1">
    <citation type="submission" date="2019-08" db="EMBL/GenBank/DDBJ databases">
        <authorList>
            <person name="Alioto T."/>
            <person name="Alioto T."/>
            <person name="Gomez Garrido J."/>
        </authorList>
    </citation>
    <scope>NUCLEOTIDE SEQUENCE [LARGE SCALE GENOMIC DNA]</scope>
</reference>
<name>A0A5E4N4T5_9HEMI</name>
<accession>A0A5E4N4T5</accession>